<dbReference type="AlphaFoldDB" id="A0ABD0M3T5"/>
<dbReference type="EMBL" id="JACVVK020000007">
    <property type="protein sequence ID" value="KAK7506320.1"/>
    <property type="molecule type" value="Genomic_DNA"/>
</dbReference>
<protein>
    <submittedName>
        <fullName evidence="1">Uncharacterized protein</fullName>
    </submittedName>
</protein>
<organism evidence="1 2">
    <name type="scientific">Batillaria attramentaria</name>
    <dbReference type="NCBI Taxonomy" id="370345"/>
    <lineage>
        <taxon>Eukaryota</taxon>
        <taxon>Metazoa</taxon>
        <taxon>Spiralia</taxon>
        <taxon>Lophotrochozoa</taxon>
        <taxon>Mollusca</taxon>
        <taxon>Gastropoda</taxon>
        <taxon>Caenogastropoda</taxon>
        <taxon>Sorbeoconcha</taxon>
        <taxon>Cerithioidea</taxon>
        <taxon>Batillariidae</taxon>
        <taxon>Batillaria</taxon>
    </lineage>
</organism>
<dbReference type="Proteomes" id="UP001519460">
    <property type="component" value="Unassembled WGS sequence"/>
</dbReference>
<comment type="caution">
    <text evidence="1">The sequence shown here is derived from an EMBL/GenBank/DDBJ whole genome shotgun (WGS) entry which is preliminary data.</text>
</comment>
<accession>A0ABD0M3T5</accession>
<name>A0ABD0M3T5_9CAEN</name>
<evidence type="ECO:0000313" key="1">
    <source>
        <dbReference type="EMBL" id="KAK7506320.1"/>
    </source>
</evidence>
<keyword evidence="2" id="KW-1185">Reference proteome</keyword>
<evidence type="ECO:0000313" key="2">
    <source>
        <dbReference type="Proteomes" id="UP001519460"/>
    </source>
</evidence>
<gene>
    <name evidence="1" type="ORF">BaRGS_00002432</name>
</gene>
<sequence>MDDTRLVWFAPRKMSTASPYATSTASFCRVPFTTNIDVIRDDRLHVFAFDRSERQDHPRVAVLSSVCRRPKLLPHSSQTPFDVSW</sequence>
<proteinExistence type="predicted"/>
<reference evidence="1 2" key="1">
    <citation type="journal article" date="2023" name="Sci. Data">
        <title>Genome assembly of the Korean intertidal mud-creeper Batillaria attramentaria.</title>
        <authorList>
            <person name="Patra A.K."/>
            <person name="Ho P.T."/>
            <person name="Jun S."/>
            <person name="Lee S.J."/>
            <person name="Kim Y."/>
            <person name="Won Y.J."/>
        </authorList>
    </citation>
    <scope>NUCLEOTIDE SEQUENCE [LARGE SCALE GENOMIC DNA]</scope>
    <source>
        <strain evidence="1">Wonlab-2016</strain>
    </source>
</reference>